<keyword evidence="3" id="KW-1185">Reference proteome</keyword>
<organism evidence="2 3">
    <name type="scientific">Pseudomonas alliivorans</name>
    <dbReference type="NCBI Taxonomy" id="2810613"/>
    <lineage>
        <taxon>Bacteria</taxon>
        <taxon>Pseudomonadati</taxon>
        <taxon>Pseudomonadota</taxon>
        <taxon>Gammaproteobacteria</taxon>
        <taxon>Pseudomonadales</taxon>
        <taxon>Pseudomonadaceae</taxon>
        <taxon>Pseudomonas</taxon>
    </lineage>
</organism>
<evidence type="ECO:0000313" key="2">
    <source>
        <dbReference type="EMBL" id="MBP0946025.1"/>
    </source>
</evidence>
<comment type="caution">
    <text evidence="2">The sequence shown here is derived from an EMBL/GenBank/DDBJ whole genome shotgun (WGS) entry which is preliminary data.</text>
</comment>
<dbReference type="Proteomes" id="UP000673197">
    <property type="component" value="Unassembled WGS sequence"/>
</dbReference>
<feature type="region of interest" description="Disordered" evidence="1">
    <location>
        <begin position="56"/>
        <end position="76"/>
    </location>
</feature>
<evidence type="ECO:0000313" key="3">
    <source>
        <dbReference type="Proteomes" id="UP000673197"/>
    </source>
</evidence>
<evidence type="ECO:0000256" key="1">
    <source>
        <dbReference type="SAM" id="MobiDB-lite"/>
    </source>
</evidence>
<proteinExistence type="predicted"/>
<dbReference type="EMBL" id="JAFFZW010000003">
    <property type="protein sequence ID" value="MBP0946025.1"/>
    <property type="molecule type" value="Genomic_DNA"/>
</dbReference>
<sequence length="76" mass="8030">MSIKISAPLVNGDLWDPLDENASGEDAVLLICGDDMRPPPKSVVITVTTDSGKHVEVRIPNSDSGKASVRIDGESI</sequence>
<name>A0ABS4C605_9PSED</name>
<gene>
    <name evidence="2" type="ORF">JTJ32_11850</name>
</gene>
<protein>
    <submittedName>
        <fullName evidence="2">Uncharacterized protein</fullName>
    </submittedName>
</protein>
<reference evidence="2 3" key="1">
    <citation type="journal article" date="2022" name="Syst. Appl. Microbiol.">
        <title>Pseudomonas alliivorans sp. nov., a plant-pathogenic bacterium isolated from onion foliage in Georgia, USA.</title>
        <authorList>
            <person name="Zhao M."/>
            <person name="Tyson C."/>
            <person name="Chen H.C."/>
            <person name="Paudel S."/>
            <person name="Gitaitis R."/>
            <person name="Kvitko B."/>
            <person name="Dutta B."/>
        </authorList>
    </citation>
    <scope>NUCLEOTIDE SEQUENCE [LARGE SCALE GENOMIC DNA]</scope>
    <source>
        <strain evidence="2 3">20GA0068</strain>
    </source>
</reference>
<accession>A0ABS4C605</accession>
<dbReference type="RefSeq" id="WP_210042141.1">
    <property type="nucleotide sequence ID" value="NZ_JAFFZW010000003.1"/>
</dbReference>